<feature type="domain" description="Cupin type-2" evidence="1">
    <location>
        <begin position="34"/>
        <end position="100"/>
    </location>
</feature>
<organism evidence="2 3">
    <name type="scientific">Candidatus Methanofastidiosum methylothiophilum</name>
    <dbReference type="NCBI Taxonomy" id="1705564"/>
    <lineage>
        <taxon>Archaea</taxon>
        <taxon>Methanobacteriati</taxon>
        <taxon>Methanobacteriota</taxon>
        <taxon>Stenosarchaea group</taxon>
        <taxon>Candidatus Methanofastidiosia</taxon>
        <taxon>Candidatus Methanofastidiosales</taxon>
        <taxon>Candidatus Methanofastidiosaceae</taxon>
        <taxon>Candidatus Methanofastidiosum</taxon>
    </lineage>
</organism>
<dbReference type="Gene3D" id="2.60.120.10">
    <property type="entry name" value="Jelly Rolls"/>
    <property type="match status" value="1"/>
</dbReference>
<evidence type="ECO:0000313" key="3">
    <source>
        <dbReference type="Proteomes" id="UP000075578"/>
    </source>
</evidence>
<dbReference type="InterPro" id="IPR013096">
    <property type="entry name" value="Cupin_2"/>
</dbReference>
<protein>
    <submittedName>
        <fullName evidence="2">Cupin domain protein</fullName>
    </submittedName>
</protein>
<dbReference type="EMBL" id="LNGD01000079">
    <property type="protein sequence ID" value="KYC50535.1"/>
    <property type="molecule type" value="Genomic_DNA"/>
</dbReference>
<reference evidence="2 3" key="1">
    <citation type="journal article" date="2016" name="ISME J.">
        <title>Chasing the elusive Euryarchaeota class WSA2: genomes reveal a uniquely fastidious methyl-reducing methanogen.</title>
        <authorList>
            <person name="Nobu M.K."/>
            <person name="Narihiro T."/>
            <person name="Kuroda K."/>
            <person name="Mei R."/>
            <person name="Liu W.T."/>
        </authorList>
    </citation>
    <scope>NUCLEOTIDE SEQUENCE [LARGE SCALE GENOMIC DNA]</scope>
    <source>
        <strain evidence="2">U1lsi0528_Bin089</strain>
    </source>
</reference>
<dbReference type="PANTHER" id="PTHR37694">
    <property type="entry name" value="SLR8022 PROTEIN"/>
    <property type="match status" value="1"/>
</dbReference>
<dbReference type="PANTHER" id="PTHR37694:SF1">
    <property type="entry name" value="SLR8022 PROTEIN"/>
    <property type="match status" value="1"/>
</dbReference>
<dbReference type="SUPFAM" id="SSF51182">
    <property type="entry name" value="RmlC-like cupins"/>
    <property type="match status" value="1"/>
</dbReference>
<evidence type="ECO:0000313" key="2">
    <source>
        <dbReference type="EMBL" id="KYC50535.1"/>
    </source>
</evidence>
<accession>A0A150J0A0</accession>
<gene>
    <name evidence="2" type="ORF">AMQ74_01239</name>
</gene>
<dbReference type="Pfam" id="PF07883">
    <property type="entry name" value="Cupin_2"/>
    <property type="match status" value="1"/>
</dbReference>
<dbReference type="AlphaFoldDB" id="A0A150J0A0"/>
<sequence>MKIVKVSEQTINDTPHKVDVRKIYDTEKAQAIHIALKPGEALLKHITPVDVFFYVLEGKGIVEIGNEREEVFQDSLIESPAKIPHRLINQSDKIFRFLVVKTPRPTEQTKIL</sequence>
<name>A0A150J0A0_9EURY</name>
<dbReference type="CDD" id="cd06984">
    <property type="entry name" value="cupin_Moth_1897"/>
    <property type="match status" value="1"/>
</dbReference>
<dbReference type="Proteomes" id="UP000075578">
    <property type="component" value="Unassembled WGS sequence"/>
</dbReference>
<dbReference type="InterPro" id="IPR014710">
    <property type="entry name" value="RmlC-like_jellyroll"/>
</dbReference>
<dbReference type="InterPro" id="IPR011051">
    <property type="entry name" value="RmlC_Cupin_sf"/>
</dbReference>
<comment type="caution">
    <text evidence="2">The sequence shown here is derived from an EMBL/GenBank/DDBJ whole genome shotgun (WGS) entry which is preliminary data.</text>
</comment>
<dbReference type="PATRIC" id="fig|1705564.3.peg.1292"/>
<evidence type="ECO:0000259" key="1">
    <source>
        <dbReference type="Pfam" id="PF07883"/>
    </source>
</evidence>
<proteinExistence type="predicted"/>